<gene>
    <name evidence="2" type="ORF">C6P46_001070</name>
</gene>
<feature type="region of interest" description="Disordered" evidence="1">
    <location>
        <begin position="1"/>
        <end position="109"/>
    </location>
</feature>
<feature type="compositionally biased region" description="Acidic residues" evidence="1">
    <location>
        <begin position="82"/>
        <end position="91"/>
    </location>
</feature>
<organism evidence="2 3">
    <name type="scientific">Rhodotorula mucilaginosa</name>
    <name type="common">Yeast</name>
    <name type="synonym">Rhodotorula rubra</name>
    <dbReference type="NCBI Taxonomy" id="5537"/>
    <lineage>
        <taxon>Eukaryota</taxon>
        <taxon>Fungi</taxon>
        <taxon>Dikarya</taxon>
        <taxon>Basidiomycota</taxon>
        <taxon>Pucciniomycotina</taxon>
        <taxon>Microbotryomycetes</taxon>
        <taxon>Sporidiobolales</taxon>
        <taxon>Sporidiobolaceae</taxon>
        <taxon>Rhodotorula</taxon>
    </lineage>
</organism>
<reference evidence="2 3" key="1">
    <citation type="submission" date="2020-11" db="EMBL/GenBank/DDBJ databases">
        <title>Kefir isolates.</title>
        <authorList>
            <person name="Marcisauskas S."/>
            <person name="Kim Y."/>
            <person name="Blasche S."/>
        </authorList>
    </citation>
    <scope>NUCLEOTIDE SEQUENCE [LARGE SCALE GENOMIC DNA]</scope>
    <source>
        <strain evidence="2 3">KR</strain>
    </source>
</reference>
<proteinExistence type="predicted"/>
<feature type="compositionally biased region" description="Polar residues" evidence="1">
    <location>
        <begin position="47"/>
        <end position="62"/>
    </location>
</feature>
<evidence type="ECO:0000256" key="1">
    <source>
        <dbReference type="SAM" id="MobiDB-lite"/>
    </source>
</evidence>
<dbReference type="EMBL" id="PUHQ01000124">
    <property type="protein sequence ID" value="KAG0655308.1"/>
    <property type="molecule type" value="Genomic_DNA"/>
</dbReference>
<evidence type="ECO:0000313" key="2">
    <source>
        <dbReference type="EMBL" id="KAG0655308.1"/>
    </source>
</evidence>
<protein>
    <submittedName>
        <fullName evidence="2">Uncharacterized protein</fullName>
    </submittedName>
</protein>
<evidence type="ECO:0000313" key="3">
    <source>
        <dbReference type="Proteomes" id="UP000777482"/>
    </source>
</evidence>
<dbReference type="AlphaFoldDB" id="A0A9P6VTI8"/>
<name>A0A9P6VTI8_RHOMI</name>
<accession>A0A9P6VTI8</accession>
<feature type="region of interest" description="Disordered" evidence="1">
    <location>
        <begin position="127"/>
        <end position="164"/>
    </location>
</feature>
<comment type="caution">
    <text evidence="2">The sequence shown here is derived from an EMBL/GenBank/DDBJ whole genome shotgun (WGS) entry which is preliminary data.</text>
</comment>
<feature type="compositionally biased region" description="Polar residues" evidence="1">
    <location>
        <begin position="1"/>
        <end position="16"/>
    </location>
</feature>
<feature type="compositionally biased region" description="Acidic residues" evidence="1">
    <location>
        <begin position="129"/>
        <end position="143"/>
    </location>
</feature>
<sequence length="189" mass="20020">MPSPTPTGTADQNMNFDDQHFGGGTDNEEAAGPMHKDLPQLGGYVMSCSNSTRSAPTLTLTSLPKGGLTLMRTIDEDGGADKDEDEDEDDGANNRAKTEHTTGGDVLDPLNEYKDLNARFACCSIDKDQDGEEDLGNDNEWGENQDSGFSTGAQTARSGHNPSFSLTRAAADCWKSAGAGGIDRSIELV</sequence>
<dbReference type="Proteomes" id="UP000777482">
    <property type="component" value="Unassembled WGS sequence"/>
</dbReference>
<keyword evidence="3" id="KW-1185">Reference proteome</keyword>
<feature type="compositionally biased region" description="Polar residues" evidence="1">
    <location>
        <begin position="144"/>
        <end position="164"/>
    </location>
</feature>